<feature type="domain" description="Glycosyltransferase subfamily 4-like N-terminal" evidence="2">
    <location>
        <begin position="388"/>
        <end position="548"/>
    </location>
</feature>
<comment type="caution">
    <text evidence="3">The sequence shown here is derived from an EMBL/GenBank/DDBJ whole genome shotgun (WGS) entry which is preliminary data.</text>
</comment>
<gene>
    <name evidence="3" type="ORF">A2765_04445</name>
</gene>
<dbReference type="Proteomes" id="UP000176377">
    <property type="component" value="Unassembled WGS sequence"/>
</dbReference>
<feature type="domain" description="Glycosyl transferase family 1" evidence="1">
    <location>
        <begin position="564"/>
        <end position="703"/>
    </location>
</feature>
<dbReference type="Pfam" id="PF00534">
    <property type="entry name" value="Glycos_transf_1"/>
    <property type="match status" value="2"/>
</dbReference>
<protein>
    <recommendedName>
        <fullName evidence="5">Glycosyltransferase subfamily 4-like N-terminal domain-containing protein</fullName>
    </recommendedName>
</protein>
<dbReference type="Gene3D" id="3.40.50.2000">
    <property type="entry name" value="Glycogen Phosphorylase B"/>
    <property type="match status" value="4"/>
</dbReference>
<evidence type="ECO:0008006" key="5">
    <source>
        <dbReference type="Google" id="ProtNLM"/>
    </source>
</evidence>
<feature type="domain" description="Glycosyltransferase subfamily 4-like N-terminal" evidence="2">
    <location>
        <begin position="18"/>
        <end position="178"/>
    </location>
</feature>
<dbReference type="EMBL" id="MFLA01000016">
    <property type="protein sequence ID" value="OGG59808.1"/>
    <property type="molecule type" value="Genomic_DNA"/>
</dbReference>
<sequence>MNRKTVLIVAPYFPPHSGGLERYALEIGKALHMLGWRVVVVTSGDAGRTTEAFEGLTVYRLPYAFKISNTPFSLAWLWEIRRILREERPDVVNVHTPVPGIGDITAFLTRAPLVVTYHSGSMRKGKWRIDVIVALYESCILPLLLRKAAHVISASDAVRSGFLKEYAHKSSTLSPAVNCDTFYPAPELVSEPRLIFITAQLSRAYVHKGFPHLLKALQELHVRGVRASLDVVGDGDMRATYEADVRDIGLNDFVRFHGALENGELAAVYRDASLFILPTSNDSYPIAVLEAMASGLPVISTRVGDIPRMMEDGKMGYVIEPHDEKALVEKIEILLNDYALRAAMGKYAREKTCAHSTWQDRASRMETILERSLARRIIQISGYYPPHIGGIERIVSTAAHMLVERGRQVEVITSGGPSIGNPDIPSVKKLTTIEFAHTPFTPTLLFHLFTLPRSSIMHVHLAQAYWPDMVRLASWLRGIPYIAHYHLEVGPSGFWGPLFTIYKKLTWGPFLRGAAHVIACSEAQKEWICARYGVDPTRIAVIPNAVDEAFFGTGRTPPEGIVRLLAIGRLTSQKRMDRLIDACAHAHTPLHLTIAGDGEDRAALEARAREKGVPVTFAGRCDDAQMQALHRTHDVFLIASEREGGTPLTVLEAFAAGLPVIAGDVSGVKELVQGIGVLVEPTPAGFGRAIDELFRDPDRYRRHSRLGIEKAHGHSWRAYVDELEGLYDRL</sequence>
<organism evidence="3 4">
    <name type="scientific">Candidatus Kaiserbacteria bacterium RIFCSPHIGHO2_01_FULL_56_24</name>
    <dbReference type="NCBI Taxonomy" id="1798487"/>
    <lineage>
        <taxon>Bacteria</taxon>
        <taxon>Candidatus Kaiseribacteriota</taxon>
    </lineage>
</organism>
<dbReference type="InterPro" id="IPR001296">
    <property type="entry name" value="Glyco_trans_1"/>
</dbReference>
<accession>A0A1F6DEF2</accession>
<proteinExistence type="predicted"/>
<dbReference type="AlphaFoldDB" id="A0A1F6DEF2"/>
<dbReference type="SUPFAM" id="SSF53756">
    <property type="entry name" value="UDP-Glycosyltransferase/glycogen phosphorylase"/>
    <property type="match status" value="2"/>
</dbReference>
<dbReference type="CDD" id="cd03801">
    <property type="entry name" value="GT4_PimA-like"/>
    <property type="match status" value="2"/>
</dbReference>
<feature type="domain" description="Glycosyl transferase family 1" evidence="1">
    <location>
        <begin position="198"/>
        <end position="350"/>
    </location>
</feature>
<dbReference type="PANTHER" id="PTHR45947">
    <property type="entry name" value="SULFOQUINOVOSYL TRANSFERASE SQD2"/>
    <property type="match status" value="1"/>
</dbReference>
<evidence type="ECO:0000313" key="4">
    <source>
        <dbReference type="Proteomes" id="UP000176377"/>
    </source>
</evidence>
<evidence type="ECO:0000259" key="2">
    <source>
        <dbReference type="Pfam" id="PF13439"/>
    </source>
</evidence>
<dbReference type="InterPro" id="IPR050194">
    <property type="entry name" value="Glycosyltransferase_grp1"/>
</dbReference>
<reference evidence="3 4" key="1">
    <citation type="journal article" date="2016" name="Nat. Commun.">
        <title>Thousands of microbial genomes shed light on interconnected biogeochemical processes in an aquifer system.</title>
        <authorList>
            <person name="Anantharaman K."/>
            <person name="Brown C.T."/>
            <person name="Hug L.A."/>
            <person name="Sharon I."/>
            <person name="Castelle C.J."/>
            <person name="Probst A.J."/>
            <person name="Thomas B.C."/>
            <person name="Singh A."/>
            <person name="Wilkins M.J."/>
            <person name="Karaoz U."/>
            <person name="Brodie E.L."/>
            <person name="Williams K.H."/>
            <person name="Hubbard S.S."/>
            <person name="Banfield J.F."/>
        </authorList>
    </citation>
    <scope>NUCLEOTIDE SEQUENCE [LARGE SCALE GENOMIC DNA]</scope>
</reference>
<evidence type="ECO:0000313" key="3">
    <source>
        <dbReference type="EMBL" id="OGG59808.1"/>
    </source>
</evidence>
<dbReference type="InterPro" id="IPR028098">
    <property type="entry name" value="Glyco_trans_4-like_N"/>
</dbReference>
<dbReference type="GO" id="GO:0016757">
    <property type="term" value="F:glycosyltransferase activity"/>
    <property type="evidence" value="ECO:0007669"/>
    <property type="project" value="InterPro"/>
</dbReference>
<evidence type="ECO:0000259" key="1">
    <source>
        <dbReference type="Pfam" id="PF00534"/>
    </source>
</evidence>
<dbReference type="PANTHER" id="PTHR45947:SF3">
    <property type="entry name" value="SULFOQUINOVOSYL TRANSFERASE SQD2"/>
    <property type="match status" value="1"/>
</dbReference>
<dbReference type="Pfam" id="PF13439">
    <property type="entry name" value="Glyco_transf_4"/>
    <property type="match status" value="2"/>
</dbReference>
<name>A0A1F6DEF2_9BACT</name>